<dbReference type="KEGG" id="tog:HNI00_14990"/>
<dbReference type="EMBL" id="CP053540">
    <property type="protein sequence ID" value="WOB44301.1"/>
    <property type="molecule type" value="Genomic_DNA"/>
</dbReference>
<protein>
    <submittedName>
        <fullName evidence="1">Uncharacterized protein</fullName>
    </submittedName>
</protein>
<dbReference type="RefSeq" id="WP_316787402.1">
    <property type="nucleotide sequence ID" value="NZ_CP053540.1"/>
</dbReference>
<proteinExistence type="predicted"/>
<gene>
    <name evidence="1" type="ORF">HNI00_14990</name>
</gene>
<dbReference type="AlphaFoldDB" id="A0AA96Y6A4"/>
<accession>A0AA96Y6A4</accession>
<evidence type="ECO:0000313" key="1">
    <source>
        <dbReference type="EMBL" id="WOB44301.1"/>
    </source>
</evidence>
<organism evidence="1">
    <name type="scientific">Thermoleptolyngbya oregonensis NK1-22</name>
    <dbReference type="NCBI Taxonomy" id="2547457"/>
    <lineage>
        <taxon>Bacteria</taxon>
        <taxon>Bacillati</taxon>
        <taxon>Cyanobacteriota</taxon>
        <taxon>Cyanophyceae</taxon>
        <taxon>Oculatellales</taxon>
        <taxon>Oculatellaceae</taxon>
        <taxon>Thermoleptolyngbya</taxon>
    </lineage>
</organism>
<sequence>MDAPRIENARRYWQERLESRINAIYGFVSGEGCLAGRMASGAPGAIDPTEEFRELAELYGEKGLTTRGAIAAEYSKSFFESGLLEARYGKTFAAQLKREIQDRLLNTCQGRS</sequence>
<name>A0AA96Y6A4_9CYAN</name>
<reference evidence="1" key="1">
    <citation type="submission" date="2020-05" db="EMBL/GenBank/DDBJ databases">
        <authorList>
            <person name="Zhu T."/>
            <person name="Keshari N."/>
            <person name="Lu X."/>
        </authorList>
    </citation>
    <scope>NUCLEOTIDE SEQUENCE</scope>
    <source>
        <strain evidence="1">NK1-22</strain>
    </source>
</reference>